<name>X1EXW2_9ZZZZ</name>
<dbReference type="AlphaFoldDB" id="X1EXW2"/>
<protein>
    <submittedName>
        <fullName evidence="1">Uncharacterized protein</fullName>
    </submittedName>
</protein>
<sequence length="146" mass="17852">MAKLMNDYTKYQERMKLQKSICILAEKYESFEEKLFMNMSKINKISFNQNDFCKTSPPSSPIRTNYSGFGKFYPINYNEHKNSFLYRIFVSYQYYIREFSYISNFDDNDFLEFNGNKNLLLQDKRDRNIEIQILYGFYKNYKQFFP</sequence>
<feature type="non-terminal residue" evidence="1">
    <location>
        <position position="146"/>
    </location>
</feature>
<comment type="caution">
    <text evidence="1">The sequence shown here is derived from an EMBL/GenBank/DDBJ whole genome shotgun (WGS) entry which is preliminary data.</text>
</comment>
<dbReference type="EMBL" id="BARU01008148">
    <property type="protein sequence ID" value="GAH37417.1"/>
    <property type="molecule type" value="Genomic_DNA"/>
</dbReference>
<organism evidence="1">
    <name type="scientific">marine sediment metagenome</name>
    <dbReference type="NCBI Taxonomy" id="412755"/>
    <lineage>
        <taxon>unclassified sequences</taxon>
        <taxon>metagenomes</taxon>
        <taxon>ecological metagenomes</taxon>
    </lineage>
</organism>
<gene>
    <name evidence="1" type="ORF">S03H2_15994</name>
</gene>
<accession>X1EXW2</accession>
<proteinExistence type="predicted"/>
<reference evidence="1" key="1">
    <citation type="journal article" date="2014" name="Front. Microbiol.">
        <title>High frequency of phylogenetically diverse reductive dehalogenase-homologous genes in deep subseafloor sedimentary metagenomes.</title>
        <authorList>
            <person name="Kawai M."/>
            <person name="Futagami T."/>
            <person name="Toyoda A."/>
            <person name="Takaki Y."/>
            <person name="Nishi S."/>
            <person name="Hori S."/>
            <person name="Arai W."/>
            <person name="Tsubouchi T."/>
            <person name="Morono Y."/>
            <person name="Uchiyama I."/>
            <person name="Ito T."/>
            <person name="Fujiyama A."/>
            <person name="Inagaki F."/>
            <person name="Takami H."/>
        </authorList>
    </citation>
    <scope>NUCLEOTIDE SEQUENCE</scope>
    <source>
        <strain evidence="1">Expedition CK06-06</strain>
    </source>
</reference>
<evidence type="ECO:0000313" key="1">
    <source>
        <dbReference type="EMBL" id="GAH37417.1"/>
    </source>
</evidence>